<feature type="non-terminal residue" evidence="1">
    <location>
        <position position="61"/>
    </location>
</feature>
<name>A0ABS8WFF7_DATST</name>
<sequence>MDKHQAQGDNTHGENFIKVEYNSVNDVEINGTKRIPEDKPPNDSDDFNVILDKAEKLGGLP</sequence>
<keyword evidence="2" id="KW-1185">Reference proteome</keyword>
<organism evidence="1 2">
    <name type="scientific">Datura stramonium</name>
    <name type="common">Jimsonweed</name>
    <name type="synonym">Common thornapple</name>
    <dbReference type="NCBI Taxonomy" id="4076"/>
    <lineage>
        <taxon>Eukaryota</taxon>
        <taxon>Viridiplantae</taxon>
        <taxon>Streptophyta</taxon>
        <taxon>Embryophyta</taxon>
        <taxon>Tracheophyta</taxon>
        <taxon>Spermatophyta</taxon>
        <taxon>Magnoliopsida</taxon>
        <taxon>eudicotyledons</taxon>
        <taxon>Gunneridae</taxon>
        <taxon>Pentapetalae</taxon>
        <taxon>asterids</taxon>
        <taxon>lamiids</taxon>
        <taxon>Solanales</taxon>
        <taxon>Solanaceae</taxon>
        <taxon>Solanoideae</taxon>
        <taxon>Datureae</taxon>
        <taxon>Datura</taxon>
    </lineage>
</organism>
<reference evidence="1 2" key="1">
    <citation type="journal article" date="2021" name="BMC Genomics">
        <title>Datura genome reveals duplications of psychoactive alkaloid biosynthetic genes and high mutation rate following tissue culture.</title>
        <authorList>
            <person name="Rajewski A."/>
            <person name="Carter-House D."/>
            <person name="Stajich J."/>
            <person name="Litt A."/>
        </authorList>
    </citation>
    <scope>NUCLEOTIDE SEQUENCE [LARGE SCALE GENOMIC DNA]</scope>
    <source>
        <strain evidence="1">AR-01</strain>
    </source>
</reference>
<comment type="caution">
    <text evidence="1">The sequence shown here is derived from an EMBL/GenBank/DDBJ whole genome shotgun (WGS) entry which is preliminary data.</text>
</comment>
<evidence type="ECO:0000313" key="1">
    <source>
        <dbReference type="EMBL" id="MCE3049523.1"/>
    </source>
</evidence>
<protein>
    <submittedName>
        <fullName evidence="1">Uncharacterized protein</fullName>
    </submittedName>
</protein>
<gene>
    <name evidence="1" type="ORF">HAX54_045093</name>
</gene>
<dbReference type="Proteomes" id="UP000823775">
    <property type="component" value="Unassembled WGS sequence"/>
</dbReference>
<proteinExistence type="predicted"/>
<dbReference type="EMBL" id="JACEIK010006958">
    <property type="protein sequence ID" value="MCE3049523.1"/>
    <property type="molecule type" value="Genomic_DNA"/>
</dbReference>
<evidence type="ECO:0000313" key="2">
    <source>
        <dbReference type="Proteomes" id="UP000823775"/>
    </source>
</evidence>
<accession>A0ABS8WFF7</accession>